<keyword evidence="13" id="KW-1185">Reference proteome</keyword>
<dbReference type="eggNOG" id="KOG3087">
    <property type="taxonomic scope" value="Eukaryota"/>
</dbReference>
<keyword evidence="4" id="KW-0808">Transferase</keyword>
<dbReference type="GO" id="GO:0005634">
    <property type="term" value="C:nucleus"/>
    <property type="evidence" value="ECO:0007669"/>
    <property type="project" value="TreeGrafter"/>
</dbReference>
<dbReference type="GO" id="GO:0005524">
    <property type="term" value="F:ATP binding"/>
    <property type="evidence" value="ECO:0007669"/>
    <property type="project" value="UniProtKB-KW"/>
</dbReference>
<proteinExistence type="inferred from homology"/>
<evidence type="ECO:0000313" key="12">
    <source>
        <dbReference type="EMBL" id="BAM39954.1"/>
    </source>
</evidence>
<dbReference type="RefSeq" id="XP_009690255.1">
    <property type="nucleotide sequence ID" value="XM_009691960.1"/>
</dbReference>
<dbReference type="GeneID" id="20714394"/>
<feature type="domain" description="Protein kinase" evidence="11">
    <location>
        <begin position="4"/>
        <end position="205"/>
    </location>
</feature>
<keyword evidence="5" id="KW-0819">tRNA processing</keyword>
<dbReference type="KEGG" id="tot:TOT_020000223"/>
<dbReference type="PROSITE" id="PS50011">
    <property type="entry name" value="PROTEIN_KINASE_DOM"/>
    <property type="match status" value="1"/>
</dbReference>
<dbReference type="GO" id="GO:0004674">
    <property type="term" value="F:protein serine/threonine kinase activity"/>
    <property type="evidence" value="ECO:0007669"/>
    <property type="project" value="UniProtKB-KW"/>
</dbReference>
<dbReference type="EMBL" id="AP011947">
    <property type="protein sequence ID" value="BAM39954.1"/>
    <property type="molecule type" value="Genomic_DNA"/>
</dbReference>
<evidence type="ECO:0000256" key="2">
    <source>
        <dbReference type="ARBA" id="ARBA00012513"/>
    </source>
</evidence>
<evidence type="ECO:0000256" key="7">
    <source>
        <dbReference type="ARBA" id="ARBA00022777"/>
    </source>
</evidence>
<organism evidence="12 13">
    <name type="scientific">Theileria orientalis strain Shintoku</name>
    <dbReference type="NCBI Taxonomy" id="869250"/>
    <lineage>
        <taxon>Eukaryota</taxon>
        <taxon>Sar</taxon>
        <taxon>Alveolata</taxon>
        <taxon>Apicomplexa</taxon>
        <taxon>Aconoidasida</taxon>
        <taxon>Piroplasmida</taxon>
        <taxon>Theileriidae</taxon>
        <taxon>Theileria</taxon>
    </lineage>
</organism>
<dbReference type="Gene3D" id="1.10.510.10">
    <property type="entry name" value="Transferase(Phosphotransferase) domain 1"/>
    <property type="match status" value="1"/>
</dbReference>
<dbReference type="GO" id="GO:0005829">
    <property type="term" value="C:cytosol"/>
    <property type="evidence" value="ECO:0007669"/>
    <property type="project" value="TreeGrafter"/>
</dbReference>
<dbReference type="PANTHER" id="PTHR12209:SF0">
    <property type="entry name" value="EKC_KEOPS COMPLEX SUBUNIT TP53RK"/>
    <property type="match status" value="1"/>
</dbReference>
<comment type="catalytic activity">
    <reaction evidence="10">
        <text>L-seryl-[protein] + ATP = O-phospho-L-seryl-[protein] + ADP + H(+)</text>
        <dbReference type="Rhea" id="RHEA:17989"/>
        <dbReference type="Rhea" id="RHEA-COMP:9863"/>
        <dbReference type="Rhea" id="RHEA-COMP:11604"/>
        <dbReference type="ChEBI" id="CHEBI:15378"/>
        <dbReference type="ChEBI" id="CHEBI:29999"/>
        <dbReference type="ChEBI" id="CHEBI:30616"/>
        <dbReference type="ChEBI" id="CHEBI:83421"/>
        <dbReference type="ChEBI" id="CHEBI:456216"/>
        <dbReference type="EC" id="2.7.11.1"/>
    </reaction>
</comment>
<evidence type="ECO:0000256" key="10">
    <source>
        <dbReference type="ARBA" id="ARBA00048679"/>
    </source>
</evidence>
<dbReference type="Pfam" id="PF01163">
    <property type="entry name" value="RIO1"/>
    <property type="match status" value="1"/>
</dbReference>
<dbReference type="InterPro" id="IPR018934">
    <property type="entry name" value="RIO_dom"/>
</dbReference>
<evidence type="ECO:0000313" key="13">
    <source>
        <dbReference type="Proteomes" id="UP000003786"/>
    </source>
</evidence>
<sequence>MYSEVDDQIIAQGAEAIVKKVKYLGKVCILKRRLFKPFRHKTLDENLTKSRMVAECRSTAKLRRHGVYVPVIYLVDFDKRETVYEFIPGETVSSILSRGQFKYYDLIGENIAKMHNANIIHGDLTTKNMIMCKGRILCIIDFGLSFFSTLAEDKAVDLYVLERCLTPETFQDVLNSYESLVNDSEDVIRKLDEVRLRGRKRDLSG</sequence>
<comment type="catalytic activity">
    <reaction evidence="9">
        <text>L-threonyl-[protein] + ATP = O-phospho-L-threonyl-[protein] + ADP + H(+)</text>
        <dbReference type="Rhea" id="RHEA:46608"/>
        <dbReference type="Rhea" id="RHEA-COMP:11060"/>
        <dbReference type="Rhea" id="RHEA-COMP:11605"/>
        <dbReference type="ChEBI" id="CHEBI:15378"/>
        <dbReference type="ChEBI" id="CHEBI:30013"/>
        <dbReference type="ChEBI" id="CHEBI:30616"/>
        <dbReference type="ChEBI" id="CHEBI:61977"/>
        <dbReference type="ChEBI" id="CHEBI:456216"/>
        <dbReference type="EC" id="2.7.11.1"/>
    </reaction>
</comment>
<keyword evidence="7 12" id="KW-0418">Kinase</keyword>
<dbReference type="Proteomes" id="UP000003786">
    <property type="component" value="Chromosome 2"/>
</dbReference>
<dbReference type="SUPFAM" id="SSF56112">
    <property type="entry name" value="Protein kinase-like (PK-like)"/>
    <property type="match status" value="1"/>
</dbReference>
<keyword evidence="6" id="KW-0547">Nucleotide-binding</keyword>
<dbReference type="InterPro" id="IPR011009">
    <property type="entry name" value="Kinase-like_dom_sf"/>
</dbReference>
<dbReference type="STRING" id="869250.J4DP22"/>
<dbReference type="OrthoDB" id="3399at2759"/>
<dbReference type="NCBIfam" id="TIGR03724">
    <property type="entry name" value="arch_bud32"/>
    <property type="match status" value="1"/>
</dbReference>
<name>J4DP22_THEOR</name>
<dbReference type="AlphaFoldDB" id="J4DP22"/>
<dbReference type="GO" id="GO:0070525">
    <property type="term" value="P:tRNA threonylcarbamoyladenosine metabolic process"/>
    <property type="evidence" value="ECO:0007669"/>
    <property type="project" value="TreeGrafter"/>
</dbReference>
<evidence type="ECO:0000256" key="8">
    <source>
        <dbReference type="ARBA" id="ARBA00022840"/>
    </source>
</evidence>
<keyword evidence="8" id="KW-0067">ATP-binding</keyword>
<evidence type="ECO:0000256" key="9">
    <source>
        <dbReference type="ARBA" id="ARBA00047899"/>
    </source>
</evidence>
<protein>
    <recommendedName>
        <fullName evidence="2">non-specific serine/threonine protein kinase</fullName>
        <ecNumber evidence="2">2.7.11.1</ecNumber>
    </recommendedName>
</protein>
<evidence type="ECO:0000256" key="3">
    <source>
        <dbReference type="ARBA" id="ARBA00022527"/>
    </source>
</evidence>
<dbReference type="InterPro" id="IPR022495">
    <property type="entry name" value="Bud32"/>
</dbReference>
<dbReference type="InterPro" id="IPR000719">
    <property type="entry name" value="Prot_kinase_dom"/>
</dbReference>
<evidence type="ECO:0000256" key="1">
    <source>
        <dbReference type="ARBA" id="ARBA00010630"/>
    </source>
</evidence>
<accession>J4DP22</accession>
<dbReference type="PANTHER" id="PTHR12209">
    <property type="entry name" value="NON-SPECIFIC SERINE/THREONINE PROTEIN KINASE"/>
    <property type="match status" value="1"/>
</dbReference>
<dbReference type="GO" id="GO:0008033">
    <property type="term" value="P:tRNA processing"/>
    <property type="evidence" value="ECO:0007669"/>
    <property type="project" value="UniProtKB-KW"/>
</dbReference>
<dbReference type="InterPro" id="IPR008266">
    <property type="entry name" value="Tyr_kinase_AS"/>
</dbReference>
<reference evidence="12 13" key="1">
    <citation type="journal article" date="2012" name="MBio">
        <title>Comparative genome analysis of three eukaryotic parasites with differing abilities to transform leukocytes reveals key mediators of Theileria-induced leukocyte transformation.</title>
        <authorList>
            <person name="Hayashida K."/>
            <person name="Hara Y."/>
            <person name="Abe T."/>
            <person name="Yamasaki C."/>
            <person name="Toyoda A."/>
            <person name="Kosuge T."/>
            <person name="Suzuki Y."/>
            <person name="Sato Y."/>
            <person name="Kawashima S."/>
            <person name="Katayama T."/>
            <person name="Wakaguri H."/>
            <person name="Inoue N."/>
            <person name="Homma K."/>
            <person name="Tada-Umezaki M."/>
            <person name="Yagi Y."/>
            <person name="Fujii Y."/>
            <person name="Habara T."/>
            <person name="Kanehisa M."/>
            <person name="Watanabe H."/>
            <person name="Ito K."/>
            <person name="Gojobori T."/>
            <person name="Sugawara H."/>
            <person name="Imanishi T."/>
            <person name="Weir W."/>
            <person name="Gardner M."/>
            <person name="Pain A."/>
            <person name="Shiels B."/>
            <person name="Hattori M."/>
            <person name="Nene V."/>
            <person name="Sugimoto C."/>
        </authorList>
    </citation>
    <scope>NUCLEOTIDE SEQUENCE [LARGE SCALE GENOMIC DNA]</scope>
    <source>
        <strain evidence="12 13">Shintoku</strain>
    </source>
</reference>
<dbReference type="PROSITE" id="PS00109">
    <property type="entry name" value="PROTEIN_KINASE_TYR"/>
    <property type="match status" value="1"/>
</dbReference>
<evidence type="ECO:0000256" key="5">
    <source>
        <dbReference type="ARBA" id="ARBA00022694"/>
    </source>
</evidence>
<dbReference type="OMA" id="HKLYMEY"/>
<evidence type="ECO:0000256" key="6">
    <source>
        <dbReference type="ARBA" id="ARBA00022741"/>
    </source>
</evidence>
<dbReference type="Gene3D" id="3.30.200.20">
    <property type="entry name" value="Phosphorylase Kinase, domain 1"/>
    <property type="match status" value="1"/>
</dbReference>
<dbReference type="EC" id="2.7.11.1" evidence="2"/>
<comment type="similarity">
    <text evidence="1">Belongs to the protein kinase superfamily. BUD32 family.</text>
</comment>
<gene>
    <name evidence="12" type="ORF">TOT_020000223</name>
</gene>
<evidence type="ECO:0000259" key="11">
    <source>
        <dbReference type="PROSITE" id="PS50011"/>
    </source>
</evidence>
<dbReference type="GO" id="GO:0000408">
    <property type="term" value="C:EKC/KEOPS complex"/>
    <property type="evidence" value="ECO:0007669"/>
    <property type="project" value="TreeGrafter"/>
</dbReference>
<dbReference type="VEuPathDB" id="PiroplasmaDB:TOT_020000223"/>
<keyword evidence="3" id="KW-0723">Serine/threonine-protein kinase</keyword>
<evidence type="ECO:0000256" key="4">
    <source>
        <dbReference type="ARBA" id="ARBA00022679"/>
    </source>
</evidence>